<name>A0A4P7BZU4_9GAMM</name>
<sequence>MAEHELSQDKILIALTEAGISEKEAGKIVRCLKDETLAVGDSSSLSPEEVKGVLLSAGFDDKAVQELSNAMAEKKISAVAQSVIKILAKILGYKLGVLTGNPAAGIFRLNSQNAFSNMSLGIFKEVGHYRSFFLPLGWVSATCWHCRY</sequence>
<dbReference type="AlphaFoldDB" id="A0A4P7BZU4"/>
<keyword evidence="2" id="KW-1185">Reference proteome</keyword>
<reference evidence="1 2" key="1">
    <citation type="submission" date="2019-03" db="EMBL/GenBank/DDBJ databases">
        <title>The genome sequence of Nitrosococcus wardiae strain D1FHST reveals the archetypal metabolic capacity of ammonia-oxidizing Gammaproteobacteria.</title>
        <authorList>
            <person name="Wang L."/>
            <person name="Lim C.K."/>
            <person name="Hanson T.E."/>
            <person name="Dang H."/>
            <person name="Klotz M.G."/>
        </authorList>
    </citation>
    <scope>NUCLEOTIDE SEQUENCE [LARGE SCALE GENOMIC DNA]</scope>
    <source>
        <strain evidence="1 2">D1FHS</strain>
    </source>
</reference>
<dbReference type="KEGG" id="nwr:E3U44_15610"/>
<organism evidence="1 2">
    <name type="scientific">Nitrosococcus wardiae</name>
    <dbReference type="NCBI Taxonomy" id="1814290"/>
    <lineage>
        <taxon>Bacteria</taxon>
        <taxon>Pseudomonadati</taxon>
        <taxon>Pseudomonadota</taxon>
        <taxon>Gammaproteobacteria</taxon>
        <taxon>Chromatiales</taxon>
        <taxon>Chromatiaceae</taxon>
        <taxon>Nitrosococcus</taxon>
    </lineage>
</organism>
<accession>A0A4P7BZU4</accession>
<proteinExistence type="predicted"/>
<dbReference type="RefSeq" id="WP_134359035.1">
    <property type="nucleotide sequence ID" value="NZ_CP038033.1"/>
</dbReference>
<dbReference type="EMBL" id="CP038033">
    <property type="protein sequence ID" value="QBQ55778.1"/>
    <property type="molecule type" value="Genomic_DNA"/>
</dbReference>
<evidence type="ECO:0000313" key="1">
    <source>
        <dbReference type="EMBL" id="QBQ55778.1"/>
    </source>
</evidence>
<gene>
    <name evidence="1" type="ORF">E3U44_15610</name>
</gene>
<evidence type="ECO:0000313" key="2">
    <source>
        <dbReference type="Proteomes" id="UP000294325"/>
    </source>
</evidence>
<dbReference type="Proteomes" id="UP000294325">
    <property type="component" value="Chromosome"/>
</dbReference>
<protein>
    <submittedName>
        <fullName evidence="1">Uncharacterized protein</fullName>
    </submittedName>
</protein>